<name>A0A923IYY4_9ACTO</name>
<reference evidence="8" key="1">
    <citation type="submission" date="2020-08" db="EMBL/GenBank/DDBJ databases">
        <title>Sequencing the genomes of 1000 actinobacteria strains.</title>
        <authorList>
            <person name="Klenk H.-P."/>
        </authorList>
    </citation>
    <scope>NUCLEOTIDE SEQUENCE</scope>
    <source>
        <strain evidence="8">DSM 10695</strain>
    </source>
</reference>
<evidence type="ECO:0000256" key="7">
    <source>
        <dbReference type="SAM" id="Phobius"/>
    </source>
</evidence>
<proteinExistence type="predicted"/>
<evidence type="ECO:0000256" key="4">
    <source>
        <dbReference type="ARBA" id="ARBA00022692"/>
    </source>
</evidence>
<feature type="transmembrane region" description="Helical" evidence="7">
    <location>
        <begin position="288"/>
        <end position="308"/>
    </location>
</feature>
<evidence type="ECO:0000313" key="9">
    <source>
        <dbReference type="Proteomes" id="UP000617426"/>
    </source>
</evidence>
<gene>
    <name evidence="8" type="ORF">HD592_002240</name>
</gene>
<feature type="transmembrane region" description="Helical" evidence="7">
    <location>
        <begin position="437"/>
        <end position="459"/>
    </location>
</feature>
<dbReference type="Pfam" id="PF13520">
    <property type="entry name" value="AA_permease_2"/>
    <property type="match status" value="1"/>
</dbReference>
<organism evidence="8 9">
    <name type="scientific">Schaalia hyovaginalis</name>
    <dbReference type="NCBI Taxonomy" id="29316"/>
    <lineage>
        <taxon>Bacteria</taxon>
        <taxon>Bacillati</taxon>
        <taxon>Actinomycetota</taxon>
        <taxon>Actinomycetes</taxon>
        <taxon>Actinomycetales</taxon>
        <taxon>Actinomycetaceae</taxon>
        <taxon>Schaalia</taxon>
    </lineage>
</organism>
<feature type="transmembrane region" description="Helical" evidence="7">
    <location>
        <begin position="155"/>
        <end position="177"/>
    </location>
</feature>
<sequence>MTSSARARVGTYALLTMTVAAVFNFRNVINNSVSIGLASAPAFFFATLLYFLPYTLIIAELVALNKDSESGDYRWVKTSLGGRWAFLGAFSYWFVNLFYFASLLPIVLVYASYMIWGQEKVLSQTAITVISIAIFALATWVSTKGAAWIGKVTNIGATLMMAMALAFVVLTAAALAGGLEPATPITLSAMKPDTASFASMWAFFGTLAWIIQGVGGAESVGVYINDLKGGVRSFIRTIIFAGLMIGMLYAVASLLMTVFVKAGELSYSEGIFQTMGGLGAYFGLESGLINRVVGLVMLTATLGSLLMWTATPVKIFFSEIPGGIFGDKLVELNDRGIPWRAAWVQFLIVVPILIIPALGSDSIDGLLQIVINMTAATALIPPLFIYLSYFFFRKNYDDVPRGFKIGSRRFGMGMAAFMILVFSFVFITGTLPYGQEVWLTLVYNIGGVVIFIGGAYIIYQRYINRLRAEDPAAAHEELTPTAERMRRR</sequence>
<evidence type="ECO:0000256" key="3">
    <source>
        <dbReference type="ARBA" id="ARBA00022475"/>
    </source>
</evidence>
<dbReference type="PANTHER" id="PTHR42770:SF15">
    <property type="entry name" value="GLUTAMATE_GAMMA-AMINOBUTYRATE ANTIPORTER-RELATED"/>
    <property type="match status" value="1"/>
</dbReference>
<keyword evidence="4 7" id="KW-0812">Transmembrane</keyword>
<dbReference type="EMBL" id="JACHMK010000001">
    <property type="protein sequence ID" value="MBB6335675.1"/>
    <property type="molecule type" value="Genomic_DNA"/>
</dbReference>
<feature type="transmembrane region" description="Helical" evidence="7">
    <location>
        <begin position="410"/>
        <end position="431"/>
    </location>
</feature>
<feature type="transmembrane region" description="Helical" evidence="7">
    <location>
        <begin position="197"/>
        <end position="217"/>
    </location>
</feature>
<keyword evidence="5 7" id="KW-1133">Transmembrane helix</keyword>
<dbReference type="RefSeq" id="WP_184454182.1">
    <property type="nucleotide sequence ID" value="NZ_JACHMK010000001.1"/>
</dbReference>
<dbReference type="Proteomes" id="UP000617426">
    <property type="component" value="Unassembled WGS sequence"/>
</dbReference>
<protein>
    <submittedName>
        <fullName evidence="8">Amino acid transporter</fullName>
    </submittedName>
</protein>
<dbReference type="InterPro" id="IPR002293">
    <property type="entry name" value="AA/rel_permease1"/>
</dbReference>
<dbReference type="InterPro" id="IPR050367">
    <property type="entry name" value="APC_superfamily"/>
</dbReference>
<keyword evidence="6 7" id="KW-0472">Membrane</keyword>
<feature type="transmembrane region" description="Helical" evidence="7">
    <location>
        <begin position="238"/>
        <end position="260"/>
    </location>
</feature>
<dbReference type="PANTHER" id="PTHR42770">
    <property type="entry name" value="AMINO ACID TRANSPORTER-RELATED"/>
    <property type="match status" value="1"/>
</dbReference>
<evidence type="ECO:0000256" key="5">
    <source>
        <dbReference type="ARBA" id="ARBA00022989"/>
    </source>
</evidence>
<feature type="transmembrane region" description="Helical" evidence="7">
    <location>
        <begin position="41"/>
        <end position="63"/>
    </location>
</feature>
<evidence type="ECO:0000313" key="8">
    <source>
        <dbReference type="EMBL" id="MBB6335675.1"/>
    </source>
</evidence>
<dbReference type="AlphaFoldDB" id="A0A923IYY4"/>
<feature type="transmembrane region" description="Helical" evidence="7">
    <location>
        <begin position="84"/>
        <end position="115"/>
    </location>
</feature>
<feature type="transmembrane region" description="Helical" evidence="7">
    <location>
        <begin position="341"/>
        <end position="359"/>
    </location>
</feature>
<feature type="transmembrane region" description="Helical" evidence="7">
    <location>
        <begin position="12"/>
        <end position="29"/>
    </location>
</feature>
<comment type="subcellular location">
    <subcellularLocation>
        <location evidence="1">Cell membrane</location>
        <topology evidence="1">Multi-pass membrane protein</topology>
    </subcellularLocation>
</comment>
<dbReference type="Gene3D" id="1.20.1740.10">
    <property type="entry name" value="Amino acid/polyamine transporter I"/>
    <property type="match status" value="1"/>
</dbReference>
<keyword evidence="2" id="KW-0813">Transport</keyword>
<feature type="transmembrane region" description="Helical" evidence="7">
    <location>
        <begin position="365"/>
        <end position="389"/>
    </location>
</feature>
<comment type="caution">
    <text evidence="8">The sequence shown here is derived from an EMBL/GenBank/DDBJ whole genome shotgun (WGS) entry which is preliminary data.</text>
</comment>
<dbReference type="PIRSF" id="PIRSF006060">
    <property type="entry name" value="AA_transporter"/>
    <property type="match status" value="1"/>
</dbReference>
<evidence type="ECO:0000256" key="6">
    <source>
        <dbReference type="ARBA" id="ARBA00023136"/>
    </source>
</evidence>
<keyword evidence="9" id="KW-1185">Reference proteome</keyword>
<accession>A0A923IYY4</accession>
<dbReference type="GO" id="GO:0005886">
    <property type="term" value="C:plasma membrane"/>
    <property type="evidence" value="ECO:0007669"/>
    <property type="project" value="UniProtKB-SubCell"/>
</dbReference>
<evidence type="ECO:0000256" key="2">
    <source>
        <dbReference type="ARBA" id="ARBA00022448"/>
    </source>
</evidence>
<feature type="transmembrane region" description="Helical" evidence="7">
    <location>
        <begin position="121"/>
        <end position="143"/>
    </location>
</feature>
<keyword evidence="3" id="KW-1003">Cell membrane</keyword>
<evidence type="ECO:0000256" key="1">
    <source>
        <dbReference type="ARBA" id="ARBA00004651"/>
    </source>
</evidence>
<dbReference type="GO" id="GO:0022857">
    <property type="term" value="F:transmembrane transporter activity"/>
    <property type="evidence" value="ECO:0007669"/>
    <property type="project" value="InterPro"/>
</dbReference>